<protein>
    <submittedName>
        <fullName evidence="8">Translation initiation factor IF2</fullName>
    </submittedName>
</protein>
<dbReference type="CDD" id="cd01887">
    <property type="entry name" value="IF2_eIF5B"/>
    <property type="match status" value="1"/>
</dbReference>
<keyword evidence="9" id="KW-1185">Reference proteome</keyword>
<dbReference type="Gene3D" id="2.40.30.10">
    <property type="entry name" value="Translation factors"/>
    <property type="match status" value="2"/>
</dbReference>
<keyword evidence="3" id="KW-0547">Nucleotide-binding</keyword>
<reference evidence="8 9" key="1">
    <citation type="journal article" date="2018" name="Genome Biol. Evol.">
        <title>Multiple Roots of Fruiting Body Formation in Amoebozoa.</title>
        <authorList>
            <person name="Hillmann F."/>
            <person name="Forbes G."/>
            <person name="Novohradska S."/>
            <person name="Ferling I."/>
            <person name="Riege K."/>
            <person name="Groth M."/>
            <person name="Westermann M."/>
            <person name="Marz M."/>
            <person name="Spaller T."/>
            <person name="Winckler T."/>
            <person name="Schaap P."/>
            <person name="Glockner G."/>
        </authorList>
    </citation>
    <scope>NUCLEOTIDE SEQUENCE [LARGE SCALE GENOMIC DNA]</scope>
    <source>
        <strain evidence="8 9">Jena</strain>
    </source>
</reference>
<keyword evidence="5" id="KW-0342">GTP-binding</keyword>
<evidence type="ECO:0000256" key="4">
    <source>
        <dbReference type="ARBA" id="ARBA00022917"/>
    </source>
</evidence>
<dbReference type="InterPro" id="IPR036925">
    <property type="entry name" value="TIF_IF2_dom3_sf"/>
</dbReference>
<comment type="similarity">
    <text evidence="1">Belongs to the TRAFAC class translation factor GTPase superfamily. Classic translation factor GTPase family. IF-2 subfamily.</text>
</comment>
<dbReference type="Pfam" id="PF00009">
    <property type="entry name" value="GTP_EFTU"/>
    <property type="match status" value="1"/>
</dbReference>
<dbReference type="GO" id="GO:0003743">
    <property type="term" value="F:translation initiation factor activity"/>
    <property type="evidence" value="ECO:0007669"/>
    <property type="project" value="UniProtKB-KW"/>
</dbReference>
<comment type="caution">
    <text evidence="8">The sequence shown here is derived from an EMBL/GenBank/DDBJ whole genome shotgun (WGS) entry which is preliminary data.</text>
</comment>
<evidence type="ECO:0000256" key="3">
    <source>
        <dbReference type="ARBA" id="ARBA00022741"/>
    </source>
</evidence>
<dbReference type="PRINTS" id="PR00315">
    <property type="entry name" value="ELONGATNFCT"/>
</dbReference>
<dbReference type="Gene3D" id="3.40.50.300">
    <property type="entry name" value="P-loop containing nucleotide triphosphate hydrolases"/>
    <property type="match status" value="1"/>
</dbReference>
<dbReference type="STRING" id="1890364.A0A2P6N371"/>
<dbReference type="PANTHER" id="PTHR43381:SF4">
    <property type="entry name" value="EUKARYOTIC TRANSLATION INITIATION FACTOR 5B"/>
    <property type="match status" value="1"/>
</dbReference>
<dbReference type="PROSITE" id="PS51722">
    <property type="entry name" value="G_TR_2"/>
    <property type="match status" value="1"/>
</dbReference>
<dbReference type="GO" id="GO:0003924">
    <property type="term" value="F:GTPase activity"/>
    <property type="evidence" value="ECO:0007669"/>
    <property type="project" value="InterPro"/>
</dbReference>
<dbReference type="InterPro" id="IPR009000">
    <property type="entry name" value="Transl_B-barrel_sf"/>
</dbReference>
<evidence type="ECO:0000256" key="6">
    <source>
        <dbReference type="SAM" id="Coils"/>
    </source>
</evidence>
<feature type="domain" description="Tr-type G" evidence="7">
    <location>
        <begin position="255"/>
        <end position="473"/>
    </location>
</feature>
<dbReference type="InterPro" id="IPR023115">
    <property type="entry name" value="TIF_IF2_dom3"/>
</dbReference>
<dbReference type="InterPro" id="IPR000795">
    <property type="entry name" value="T_Tr_GTP-bd_dom"/>
</dbReference>
<keyword evidence="6" id="KW-0175">Coiled coil</keyword>
<keyword evidence="4" id="KW-0648">Protein biosynthesis</keyword>
<dbReference type="GO" id="GO:0005525">
    <property type="term" value="F:GTP binding"/>
    <property type="evidence" value="ECO:0007669"/>
    <property type="project" value="UniProtKB-KW"/>
</dbReference>
<evidence type="ECO:0000256" key="1">
    <source>
        <dbReference type="ARBA" id="ARBA00007733"/>
    </source>
</evidence>
<dbReference type="Gene3D" id="3.40.50.10050">
    <property type="entry name" value="Translation initiation factor IF- 2, domain 3"/>
    <property type="match status" value="1"/>
</dbReference>
<accession>A0A2P6N371</accession>
<sequence>MYKCFQRQETSLISQTTRSRDECLNMSFLLPSNVCHLQKSEIVRLTSSILKQSLSSSIGLIDQYYDDFEDADLDLIDRELRAEDKKFFDEASVEVDEDELMRIIFESRGQGKEEEESPSISLAASFPPSVVFRIVVHDADREDITSRHVLVWPKIELESLLLYSSKALDKGIFPSDLKLLSLWTAAGEKVPDVKYLSDRGEAEYYLTEFPDVPWVIHPDRANIPKPTYTKNVPVDVPLMELRKEGNTYVKLDSSLRSPVCCVLGHVDAGKTSILDRIRRSRVAAGEAGGITQQIAATLVSIEDIAAETVSINRSHNFTLKIPGILVIDTPGHESFSNLRTRGSTLCDVAILVVDIHSGLQMQTIESIKLLQSKRAPFVIALNKVDRVYGWKSVTNSPFKDSLKVQTEEVVQEFEKKMEAVIAELAMQQVNAVPYYKNKDFRKCPAIVPTSAVTGEGIPDLLLLLPLLSQKFLSDRITKRDAVECNVLEVKVQDGVGSTLDVLLLNGSLNRGDKIMLCTLNGAVTTKIQTILESSNMKSASGVQRIEGAIGARLICKGAEKTLAGTELHVIGPKTNEVELKKKVEAELETATSYLSSGSNGGVHVQASSLGSLEALLDFLKASDIPVGSIGIGDPNKKDVMKSSNGYKCMLLFDVHISNPLRKMAEDSGVTIIAADVIYHLCDEFRRLMRTRQMTGEVQRGIYPFIATVMEEYVMKKADPIIIGMHVEGYLRVGAPLVVPRQGQAWLDIGTVGAIRRLDSPAPMTSVQDELVLIKIVPPKDKTGRTVIFGRDFTALDQIYPKLKSPNDIATKARMQNLGTKEEKAWLRKFMKVYGFLVKEE</sequence>
<dbReference type="OrthoDB" id="4928at2759"/>
<keyword evidence="2 8" id="KW-0396">Initiation factor</keyword>
<evidence type="ECO:0000256" key="2">
    <source>
        <dbReference type="ARBA" id="ARBA00022540"/>
    </source>
</evidence>
<dbReference type="AlphaFoldDB" id="A0A2P6N371"/>
<dbReference type="NCBIfam" id="NF003078">
    <property type="entry name" value="PRK04004.1"/>
    <property type="match status" value="1"/>
</dbReference>
<evidence type="ECO:0000313" key="9">
    <source>
        <dbReference type="Proteomes" id="UP000241769"/>
    </source>
</evidence>
<evidence type="ECO:0000259" key="7">
    <source>
        <dbReference type="PROSITE" id="PS51722"/>
    </source>
</evidence>
<dbReference type="InterPro" id="IPR015760">
    <property type="entry name" value="TIF_IF2"/>
</dbReference>
<dbReference type="Pfam" id="PF11987">
    <property type="entry name" value="IF-2"/>
    <property type="match status" value="1"/>
</dbReference>
<evidence type="ECO:0000256" key="5">
    <source>
        <dbReference type="ARBA" id="ARBA00023134"/>
    </source>
</evidence>
<dbReference type="Proteomes" id="UP000241769">
    <property type="component" value="Unassembled WGS sequence"/>
</dbReference>
<dbReference type="GO" id="GO:0005739">
    <property type="term" value="C:mitochondrion"/>
    <property type="evidence" value="ECO:0007669"/>
    <property type="project" value="TreeGrafter"/>
</dbReference>
<dbReference type="EMBL" id="MDYQ01000225">
    <property type="protein sequence ID" value="PRP78408.1"/>
    <property type="molecule type" value="Genomic_DNA"/>
</dbReference>
<gene>
    <name evidence="8" type="ORF">PROFUN_13712</name>
</gene>
<dbReference type="SUPFAM" id="SSF52156">
    <property type="entry name" value="Initiation factor IF2/eIF5b, domain 3"/>
    <property type="match status" value="1"/>
</dbReference>
<name>A0A2P6N371_9EUKA</name>
<dbReference type="SUPFAM" id="SSF52540">
    <property type="entry name" value="P-loop containing nucleoside triphosphate hydrolases"/>
    <property type="match status" value="1"/>
</dbReference>
<dbReference type="InterPro" id="IPR005225">
    <property type="entry name" value="Small_GTP-bd"/>
</dbReference>
<evidence type="ECO:0000313" key="8">
    <source>
        <dbReference type="EMBL" id="PRP78408.1"/>
    </source>
</evidence>
<dbReference type="NCBIfam" id="TIGR00231">
    <property type="entry name" value="small_GTP"/>
    <property type="match status" value="1"/>
</dbReference>
<dbReference type="InterPro" id="IPR027417">
    <property type="entry name" value="P-loop_NTPase"/>
</dbReference>
<proteinExistence type="inferred from homology"/>
<dbReference type="FunFam" id="3.40.50.300:FF:000112">
    <property type="entry name" value="Eukaryotic translation initiation factor 5B"/>
    <property type="match status" value="1"/>
</dbReference>
<organism evidence="8 9">
    <name type="scientific">Planoprotostelium fungivorum</name>
    <dbReference type="NCBI Taxonomy" id="1890364"/>
    <lineage>
        <taxon>Eukaryota</taxon>
        <taxon>Amoebozoa</taxon>
        <taxon>Evosea</taxon>
        <taxon>Variosea</taxon>
        <taxon>Cavosteliida</taxon>
        <taxon>Cavosteliaceae</taxon>
        <taxon>Planoprotostelium</taxon>
    </lineage>
</organism>
<feature type="coiled-coil region" evidence="6">
    <location>
        <begin position="403"/>
        <end position="430"/>
    </location>
</feature>
<dbReference type="PANTHER" id="PTHR43381">
    <property type="entry name" value="TRANSLATION INITIATION FACTOR IF-2-RELATED"/>
    <property type="match status" value="1"/>
</dbReference>
<dbReference type="SUPFAM" id="SSF50447">
    <property type="entry name" value="Translation proteins"/>
    <property type="match status" value="1"/>
</dbReference>
<dbReference type="InParanoid" id="A0A2P6N371"/>